<protein>
    <submittedName>
        <fullName evidence="3">LysM domain-containing protein</fullName>
    </submittedName>
</protein>
<feature type="transmembrane region" description="Helical" evidence="2">
    <location>
        <begin position="116"/>
        <end position="136"/>
    </location>
</feature>
<dbReference type="PROSITE" id="PS51318">
    <property type="entry name" value="TAT"/>
    <property type="match status" value="1"/>
</dbReference>
<dbReference type="Proteomes" id="UP001422074">
    <property type="component" value="Unassembled WGS sequence"/>
</dbReference>
<gene>
    <name evidence="3" type="ORF">ABCQ75_03015</name>
</gene>
<dbReference type="CDD" id="cd00118">
    <property type="entry name" value="LysM"/>
    <property type="match status" value="1"/>
</dbReference>
<feature type="region of interest" description="Disordered" evidence="1">
    <location>
        <begin position="138"/>
        <end position="258"/>
    </location>
</feature>
<dbReference type="InterPro" id="IPR006311">
    <property type="entry name" value="TAT_signal"/>
</dbReference>
<keyword evidence="4" id="KW-1185">Reference proteome</keyword>
<evidence type="ECO:0000256" key="1">
    <source>
        <dbReference type="SAM" id="MobiDB-lite"/>
    </source>
</evidence>
<organism evidence="3 4">
    <name type="scientific">Sinomonas halotolerans</name>
    <dbReference type="NCBI Taxonomy" id="1644133"/>
    <lineage>
        <taxon>Bacteria</taxon>
        <taxon>Bacillati</taxon>
        <taxon>Actinomycetota</taxon>
        <taxon>Actinomycetes</taxon>
        <taxon>Micrococcales</taxon>
        <taxon>Micrococcaceae</taxon>
        <taxon>Sinomonas</taxon>
    </lineage>
</organism>
<dbReference type="Gene3D" id="3.10.350.10">
    <property type="entry name" value="LysM domain"/>
    <property type="match status" value="1"/>
</dbReference>
<dbReference type="InterPro" id="IPR018392">
    <property type="entry name" value="LysM"/>
</dbReference>
<dbReference type="InterPro" id="IPR036779">
    <property type="entry name" value="LysM_dom_sf"/>
</dbReference>
<dbReference type="RefSeq" id="WP_345883037.1">
    <property type="nucleotide sequence ID" value="NZ_JBDFRB010000002.1"/>
</dbReference>
<keyword evidence="2" id="KW-0812">Transmembrane</keyword>
<accession>A0ABU9WZ97</accession>
<sequence>MENTRRQQLAADGLTAAAVLALGTVLVAAGHALAGRYAPGMGGQWLRMAPLLSPDGSLPSVEVLLGLLASVTGLAVVAWWTLSMALATAAAVLEAAGARTSSRLAGSFAPAFMRRLALAVVGLSLMAAPAHAAPALPDPAWTPSASQPVAEPAREGTAPPQAPKDETAPTGARARAAAPAATAASAATPAPVPRTAPAGALSPSQAPPQDLGAPTAAPTPLPQAAWTPPAPPASASVLVPANSRGTAPQSGPSVEVRPGDSLWSIVARQLGPGSSDLEIAEAWPAWYAANEGVIGSDPDLIRPGQLLIPPR</sequence>
<keyword evidence="2" id="KW-0472">Membrane</keyword>
<evidence type="ECO:0000313" key="3">
    <source>
        <dbReference type="EMBL" id="MEN2743510.1"/>
    </source>
</evidence>
<proteinExistence type="predicted"/>
<feature type="compositionally biased region" description="Polar residues" evidence="1">
    <location>
        <begin position="243"/>
        <end position="252"/>
    </location>
</feature>
<name>A0ABU9WZ97_9MICC</name>
<evidence type="ECO:0000256" key="2">
    <source>
        <dbReference type="SAM" id="Phobius"/>
    </source>
</evidence>
<dbReference type="EMBL" id="JBDFRB010000002">
    <property type="protein sequence ID" value="MEN2743510.1"/>
    <property type="molecule type" value="Genomic_DNA"/>
</dbReference>
<feature type="transmembrane region" description="Helical" evidence="2">
    <location>
        <begin position="63"/>
        <end position="96"/>
    </location>
</feature>
<feature type="compositionally biased region" description="Low complexity" evidence="1">
    <location>
        <begin position="168"/>
        <end position="200"/>
    </location>
</feature>
<feature type="compositionally biased region" description="Low complexity" evidence="1">
    <location>
        <begin position="213"/>
        <end position="241"/>
    </location>
</feature>
<reference evidence="3 4" key="1">
    <citation type="submission" date="2024-05" db="EMBL/GenBank/DDBJ databases">
        <title>Sinomonas sp. nov., isolated from a waste landfill.</title>
        <authorList>
            <person name="Zhao Y."/>
        </authorList>
    </citation>
    <scope>NUCLEOTIDE SEQUENCE [LARGE SCALE GENOMIC DNA]</scope>
    <source>
        <strain evidence="3 4">CCTCC AB2014300</strain>
    </source>
</reference>
<comment type="caution">
    <text evidence="3">The sequence shown here is derived from an EMBL/GenBank/DDBJ whole genome shotgun (WGS) entry which is preliminary data.</text>
</comment>
<evidence type="ECO:0000313" key="4">
    <source>
        <dbReference type="Proteomes" id="UP001422074"/>
    </source>
</evidence>
<keyword evidence="2" id="KW-1133">Transmembrane helix</keyword>